<dbReference type="SUPFAM" id="SSF117281">
    <property type="entry name" value="Kelch motif"/>
    <property type="match status" value="1"/>
</dbReference>
<sequence length="981" mass="108180">MKNVSAAYKTAIRSPSRILGAKIIVQGTTTLTITDDNIETIEVDNAILASENFAIGGGIASPISISLSNHDNKYDNINFEDKMIKLYFMIQLADGKWEEIFYNDFWIEEYKETGKSIKLEGFDKLAMDILDSKYSSELVFPAKVNAIVADMEKTLGIQFGYNFKNSTYSFNDLMIPQKPQGSFRQVLTDVATIAGGFLVCLSGLVDIYVLNDTDVEITNYNSYKTTVSNSFSNITGVVVNGYEVGDSTGNVLNQEIALLNGIGEGYLEAIAVNTLHYYKATQYIGYNAEWQGDFAMEVCDKIKVYDEKDVAHLSIVTNNKIRYCGGLKATTQAKISKKAIENKTAQEQYVETQTQENNMGMYTYTNETAVQVGSNVSTEICTLEYETSSSSNLLLFVTIQINATATVECKFYVDNILCALRPKTNVVNFSTLSFNYAITKVQANEKHKLSVRLISSTTITIDANQVQVALFGQKVIGGVSPYMPTVKPAWEQGKTMQYGRYGAHCVVYNNKIYVDGGYSSDYVSSMEIYDIVTNTWSSGASGGQRAETKAVLHGGKMYVVGGSASGGNTLSSLKIYDIATNTWSVGANMPTSRTLLGMCVLNGKIYVCGGDNRRGTLYDKLEIYDIATNTWSSGANMPVAATRCYCATINGSIYVFGINGNKVWLKYNVTTNTWEQLKPSSATEAWFNGAWTYNGNIYLLIGSEIFKYNNVLTKCNELPEGRGGQMAIAVNRDKWYFAGGSKDGSSYCDLMDILTVGEQQEIQKMIAIDLEGNTIYKRDNGTYTNVFETGCTLESVGEAEGNKIEIVSSNGVLQDRITVHLVLRKVGDIKDGIKDNVFTQRIGKTVLNGSENWVYFNTYGEALRFDLNIGAKNAGVVISDKFTVGAISSPSIECINIHYSTGNFQIQILKSKLTQYNFVDGTTSTYIPSFKSWLQANNVTVLYELATPVTTPQLTELKKFENGTVQVNTAIQPTITVRDIN</sequence>
<dbReference type="SUPFAM" id="SSF50965">
    <property type="entry name" value="Galactose oxidase, central domain"/>
    <property type="match status" value="1"/>
</dbReference>
<dbReference type="AlphaFoldDB" id="A0A1M6RYZ0"/>
<dbReference type="PANTHER" id="PTHR46344">
    <property type="entry name" value="OS02G0202900 PROTEIN"/>
    <property type="match status" value="1"/>
</dbReference>
<organism evidence="3 4">
    <name type="scientific">Hathewaya proteolytica DSM 3090</name>
    <dbReference type="NCBI Taxonomy" id="1121331"/>
    <lineage>
        <taxon>Bacteria</taxon>
        <taxon>Bacillati</taxon>
        <taxon>Bacillota</taxon>
        <taxon>Clostridia</taxon>
        <taxon>Eubacteriales</taxon>
        <taxon>Clostridiaceae</taxon>
        <taxon>Hathewaya</taxon>
    </lineage>
</organism>
<reference evidence="3 4" key="1">
    <citation type="submission" date="2016-11" db="EMBL/GenBank/DDBJ databases">
        <authorList>
            <person name="Jaros S."/>
            <person name="Januszkiewicz K."/>
            <person name="Wedrychowicz H."/>
        </authorList>
    </citation>
    <scope>NUCLEOTIDE SEQUENCE [LARGE SCALE GENOMIC DNA]</scope>
    <source>
        <strain evidence="3 4">DSM 3090</strain>
    </source>
</reference>
<proteinExistence type="predicted"/>
<dbReference type="InterPro" id="IPR015915">
    <property type="entry name" value="Kelch-typ_b-propeller"/>
</dbReference>
<accession>A0A1M6RYZ0</accession>
<dbReference type="Pfam" id="PF24681">
    <property type="entry name" value="Kelch_KLHDC2_KLHL20_DRC7"/>
    <property type="match status" value="1"/>
</dbReference>
<gene>
    <name evidence="3" type="ORF">SAMN02745248_02398</name>
</gene>
<dbReference type="EMBL" id="FRAD01000025">
    <property type="protein sequence ID" value="SHK37686.1"/>
    <property type="molecule type" value="Genomic_DNA"/>
</dbReference>
<dbReference type="Gene3D" id="2.120.10.80">
    <property type="entry name" value="Kelch-type beta propeller"/>
    <property type="match status" value="2"/>
</dbReference>
<keyword evidence="1" id="KW-0880">Kelch repeat</keyword>
<dbReference type="STRING" id="1121331.SAMN02745248_02398"/>
<evidence type="ECO:0000313" key="4">
    <source>
        <dbReference type="Proteomes" id="UP000183952"/>
    </source>
</evidence>
<dbReference type="InterPro" id="IPR006652">
    <property type="entry name" value="Kelch_1"/>
</dbReference>
<keyword evidence="2" id="KW-0677">Repeat</keyword>
<protein>
    <submittedName>
        <fullName evidence="3">Kelch motif-containing protein</fullName>
    </submittedName>
</protein>
<dbReference type="Proteomes" id="UP000183952">
    <property type="component" value="Unassembled WGS sequence"/>
</dbReference>
<evidence type="ECO:0000256" key="1">
    <source>
        <dbReference type="ARBA" id="ARBA00022441"/>
    </source>
</evidence>
<name>A0A1M6RYZ0_9CLOT</name>
<evidence type="ECO:0000256" key="2">
    <source>
        <dbReference type="ARBA" id="ARBA00022737"/>
    </source>
</evidence>
<dbReference type="PANTHER" id="PTHR46344:SF27">
    <property type="entry name" value="KELCH REPEAT SUPERFAMILY PROTEIN"/>
    <property type="match status" value="1"/>
</dbReference>
<dbReference type="RefSeq" id="WP_072904313.1">
    <property type="nucleotide sequence ID" value="NZ_FRAD01000025.1"/>
</dbReference>
<dbReference type="InterPro" id="IPR011043">
    <property type="entry name" value="Gal_Oxase/kelch_b-propeller"/>
</dbReference>
<dbReference type="SMART" id="SM00612">
    <property type="entry name" value="Kelch"/>
    <property type="match status" value="3"/>
</dbReference>
<evidence type="ECO:0000313" key="3">
    <source>
        <dbReference type="EMBL" id="SHK37686.1"/>
    </source>
</evidence>
<keyword evidence="4" id="KW-1185">Reference proteome</keyword>
<dbReference type="OrthoDB" id="319589at2"/>